<dbReference type="STRING" id="1450539.A0A318Z8H8"/>
<dbReference type="Gene3D" id="2.120.10.30">
    <property type="entry name" value="TolB, C-terminal domain"/>
    <property type="match status" value="1"/>
</dbReference>
<dbReference type="Proteomes" id="UP000248349">
    <property type="component" value="Unassembled WGS sequence"/>
</dbReference>
<accession>A0A318Z8H8</accession>
<organism evidence="2 3">
    <name type="scientific">Aspergillus saccharolyticus JOP 1030-1</name>
    <dbReference type="NCBI Taxonomy" id="1450539"/>
    <lineage>
        <taxon>Eukaryota</taxon>
        <taxon>Fungi</taxon>
        <taxon>Dikarya</taxon>
        <taxon>Ascomycota</taxon>
        <taxon>Pezizomycotina</taxon>
        <taxon>Eurotiomycetes</taxon>
        <taxon>Eurotiomycetidae</taxon>
        <taxon>Eurotiales</taxon>
        <taxon>Aspergillaceae</taxon>
        <taxon>Aspergillus</taxon>
        <taxon>Aspergillus subgen. Circumdati</taxon>
    </lineage>
</organism>
<dbReference type="EMBL" id="KZ821270">
    <property type="protein sequence ID" value="PYH41073.1"/>
    <property type="molecule type" value="Genomic_DNA"/>
</dbReference>
<gene>
    <name evidence="2" type="ORF">BP01DRAFT_328580</name>
</gene>
<sequence length="343" mass="36537">MALTLLPYAYAGNISSAFQVYDPGFLNITGAHPTISILLSNTTAFAHEGPVYLPTTNTLYMTSNILTDPTTNQTTIQISKVDLDAHPLTAEIVRPSPPIPNPNGGIAYGDGILYCGLGNFTDPAGLYVMSLAAATTTNNESAQGSYATTPLLTSFYSRPFNSPNDVVVHPTDGGIYFTDPTYGSIQGLRPAPQLPNQVYRFDPVSGNVRVVADGFVKPNGLSFSPDGRVLYVTDTGYALGNGSFDPLMPATIYAYDVSLIHNQPALTHRRVFVMADNGVPDGIKVDAQGNVYAGCGDGVNVWSSGGVLLGKILVEGGVANFAFGRTGEMFLMAEERIYHVMFN</sequence>
<evidence type="ECO:0000313" key="2">
    <source>
        <dbReference type="EMBL" id="PYH41073.1"/>
    </source>
</evidence>
<dbReference type="PANTHER" id="PTHR47064:SF2">
    <property type="entry name" value="SMP-30_GLUCONOLACTONASE_LRE-LIKE REGION DOMAIN-CONTAINING PROTEIN-RELATED"/>
    <property type="match status" value="1"/>
</dbReference>
<dbReference type="InterPro" id="IPR013658">
    <property type="entry name" value="SGL"/>
</dbReference>
<dbReference type="Pfam" id="PF08450">
    <property type="entry name" value="SGL"/>
    <property type="match status" value="1"/>
</dbReference>
<dbReference type="SUPFAM" id="SSF63829">
    <property type="entry name" value="Calcium-dependent phosphotriesterase"/>
    <property type="match status" value="1"/>
</dbReference>
<feature type="domain" description="SMP-30/Gluconolactonase/LRE-like region" evidence="1">
    <location>
        <begin position="144"/>
        <end position="324"/>
    </location>
</feature>
<dbReference type="OrthoDB" id="423498at2759"/>
<dbReference type="RefSeq" id="XP_025427055.1">
    <property type="nucleotide sequence ID" value="XM_025572953.1"/>
</dbReference>
<protein>
    <submittedName>
        <fullName evidence="2">Calcium-dependent phosphotriesterase</fullName>
    </submittedName>
</protein>
<evidence type="ECO:0000259" key="1">
    <source>
        <dbReference type="Pfam" id="PF08450"/>
    </source>
</evidence>
<name>A0A318Z8H8_9EURO</name>
<dbReference type="AlphaFoldDB" id="A0A318Z8H8"/>
<reference evidence="2 3" key="1">
    <citation type="submission" date="2016-12" db="EMBL/GenBank/DDBJ databases">
        <title>The genomes of Aspergillus section Nigri reveals drivers in fungal speciation.</title>
        <authorList>
            <consortium name="DOE Joint Genome Institute"/>
            <person name="Vesth T.C."/>
            <person name="Nybo J."/>
            <person name="Theobald S."/>
            <person name="Brandl J."/>
            <person name="Frisvad J.C."/>
            <person name="Nielsen K.F."/>
            <person name="Lyhne E.K."/>
            <person name="Kogle M.E."/>
            <person name="Kuo A."/>
            <person name="Riley R."/>
            <person name="Clum A."/>
            <person name="Nolan M."/>
            <person name="Lipzen A."/>
            <person name="Salamov A."/>
            <person name="Henrissat B."/>
            <person name="Wiebenga A."/>
            <person name="De Vries R.P."/>
            <person name="Grigoriev I.V."/>
            <person name="Mortensen U.H."/>
            <person name="Andersen M.R."/>
            <person name="Baker S.E."/>
        </authorList>
    </citation>
    <scope>NUCLEOTIDE SEQUENCE [LARGE SCALE GENOMIC DNA]</scope>
    <source>
        <strain evidence="2 3">JOP 1030-1</strain>
    </source>
</reference>
<evidence type="ECO:0000313" key="3">
    <source>
        <dbReference type="Proteomes" id="UP000248349"/>
    </source>
</evidence>
<proteinExistence type="predicted"/>
<dbReference type="PANTHER" id="PTHR47064">
    <property type="entry name" value="PUTATIVE (AFU_ORTHOLOGUE AFUA_1G08990)-RELATED"/>
    <property type="match status" value="1"/>
</dbReference>
<dbReference type="GeneID" id="37074181"/>
<dbReference type="InterPro" id="IPR011042">
    <property type="entry name" value="6-blade_b-propeller_TolB-like"/>
</dbReference>
<keyword evidence="3" id="KW-1185">Reference proteome</keyword>
<dbReference type="InterPro" id="IPR052988">
    <property type="entry name" value="Oryzine_lactonohydrolase"/>
</dbReference>